<sequence length="73" mass="8224">ITDETLDHLQICCASTEKLDMSWLGPYDAVTRHGISRFLRKCGSNLVCLRLSCCQFVDGEVIKTISKFCPNLE</sequence>
<evidence type="ECO:0000313" key="1">
    <source>
        <dbReference type="EMBL" id="RMX41794.1"/>
    </source>
</evidence>
<feature type="non-terminal residue" evidence="1">
    <location>
        <position position="73"/>
    </location>
</feature>
<keyword evidence="2" id="KW-1185">Reference proteome</keyword>
<reference evidence="1 2" key="1">
    <citation type="journal article" date="2018" name="Sci. Rep.">
        <title>Comparative analysis of the Pocillopora damicornis genome highlights role of immune system in coral evolution.</title>
        <authorList>
            <person name="Cunning R."/>
            <person name="Bay R.A."/>
            <person name="Gillette P."/>
            <person name="Baker A.C."/>
            <person name="Traylor-Knowles N."/>
        </authorList>
    </citation>
    <scope>NUCLEOTIDE SEQUENCE [LARGE SCALE GENOMIC DNA]</scope>
    <source>
        <strain evidence="1">RSMAS</strain>
        <tissue evidence="1">Whole animal</tissue>
    </source>
</reference>
<gene>
    <name evidence="1" type="ORF">pdam_00005581</name>
</gene>
<dbReference type="EMBL" id="RCHS01003444">
    <property type="protein sequence ID" value="RMX41794.1"/>
    <property type="molecule type" value="Genomic_DNA"/>
</dbReference>
<dbReference type="Proteomes" id="UP000275408">
    <property type="component" value="Unassembled WGS sequence"/>
</dbReference>
<evidence type="ECO:0000313" key="2">
    <source>
        <dbReference type="Proteomes" id="UP000275408"/>
    </source>
</evidence>
<dbReference type="Gene3D" id="3.80.10.10">
    <property type="entry name" value="Ribonuclease Inhibitor"/>
    <property type="match status" value="1"/>
</dbReference>
<comment type="caution">
    <text evidence="1">The sequence shown here is derived from an EMBL/GenBank/DDBJ whole genome shotgun (WGS) entry which is preliminary data.</text>
</comment>
<dbReference type="AlphaFoldDB" id="A0A3M6TKM3"/>
<proteinExistence type="predicted"/>
<protein>
    <recommendedName>
        <fullName evidence="3">F-box domain-containing protein</fullName>
    </recommendedName>
</protein>
<name>A0A3M6TKM3_POCDA</name>
<dbReference type="STRING" id="46731.A0A3M6TKM3"/>
<dbReference type="SUPFAM" id="SSF52047">
    <property type="entry name" value="RNI-like"/>
    <property type="match status" value="1"/>
</dbReference>
<organism evidence="1 2">
    <name type="scientific">Pocillopora damicornis</name>
    <name type="common">Cauliflower coral</name>
    <name type="synonym">Millepora damicornis</name>
    <dbReference type="NCBI Taxonomy" id="46731"/>
    <lineage>
        <taxon>Eukaryota</taxon>
        <taxon>Metazoa</taxon>
        <taxon>Cnidaria</taxon>
        <taxon>Anthozoa</taxon>
        <taxon>Hexacorallia</taxon>
        <taxon>Scleractinia</taxon>
        <taxon>Astrocoeniina</taxon>
        <taxon>Pocilloporidae</taxon>
        <taxon>Pocillopora</taxon>
    </lineage>
</organism>
<dbReference type="InterPro" id="IPR032675">
    <property type="entry name" value="LRR_dom_sf"/>
</dbReference>
<accession>A0A3M6TKM3</accession>
<feature type="non-terminal residue" evidence="1">
    <location>
        <position position="1"/>
    </location>
</feature>
<evidence type="ECO:0008006" key="3">
    <source>
        <dbReference type="Google" id="ProtNLM"/>
    </source>
</evidence>